<accession>A0A0N8GEF8</accession>
<keyword evidence="3" id="KW-1185">Reference proteome</keyword>
<evidence type="ECO:0000313" key="3">
    <source>
        <dbReference type="Proteomes" id="UP000048984"/>
    </source>
</evidence>
<name>A0A0N8GEF8_9HYPH</name>
<gene>
    <name evidence="2" type="ORF">ABB55_03455</name>
</gene>
<dbReference type="EMBL" id="LJYW01000001">
    <property type="protein sequence ID" value="KPL51401.1"/>
    <property type="molecule type" value="Genomic_DNA"/>
</dbReference>
<sequence length="472" mass="51795">MAGPVHNQPPPVQQPIGIGIGQVPQDQDGVVPMGQHQAEVGQAQPRATSALKTAWMDVKHFFTSLFGSRVSTPTPLAVTNGHEATDNVLHELTRSKPNEGLVYLALAEWIGHNPFQQDASRDGLRQEVQVQFGDKLDDMSDMQLFRLYRTLQNNPSLVQDLGQNGSAYVMSKVDDMNDPGAMEIMQACGKVNDMGGVVTELAAMVKDRLEGRGYETPHINGTGPTPFMDRFTENAVLNSGDLVAALRDTVLQNNAEKDRVIIGSLEVSGLRDEPKGPQRSPGRPQDATTALEDPFFDDPFKGTGTDGEKMIDFFDKHFEVCSSPEFWSHFGAKTNQDNFGSAMALACLSRIAGNGEVTPRDLEDLRKALSPPDDRVKPLGQLPLNLIGTASDERMKMLGQLVFDRYFAMGSPFELNLEPQFPETGMVRDTFADPTKTGQERFDALTNAFVQMQGRQRFPMDSLTNPLRGIAG</sequence>
<dbReference type="RefSeq" id="WP_054357563.1">
    <property type="nucleotide sequence ID" value="NZ_LJYW01000001.1"/>
</dbReference>
<protein>
    <submittedName>
        <fullName evidence="2">Uncharacterized protein</fullName>
    </submittedName>
</protein>
<reference evidence="2 3" key="1">
    <citation type="submission" date="2015-09" db="EMBL/GenBank/DDBJ databases">
        <authorList>
            <consortium name="Swine Surveillance"/>
        </authorList>
    </citation>
    <scope>NUCLEOTIDE SEQUENCE [LARGE SCALE GENOMIC DNA]</scope>
    <source>
        <strain evidence="2 3">16</strain>
    </source>
</reference>
<evidence type="ECO:0000256" key="1">
    <source>
        <dbReference type="SAM" id="MobiDB-lite"/>
    </source>
</evidence>
<organism evidence="2 3">
    <name type="scientific">Prosthecodimorpha hirschii</name>
    <dbReference type="NCBI Taxonomy" id="665126"/>
    <lineage>
        <taxon>Bacteria</taxon>
        <taxon>Pseudomonadati</taxon>
        <taxon>Pseudomonadota</taxon>
        <taxon>Alphaproteobacteria</taxon>
        <taxon>Hyphomicrobiales</taxon>
        <taxon>Ancalomicrobiaceae</taxon>
        <taxon>Prosthecodimorpha</taxon>
    </lineage>
</organism>
<feature type="compositionally biased region" description="Low complexity" evidence="1">
    <location>
        <begin position="14"/>
        <end position="27"/>
    </location>
</feature>
<comment type="caution">
    <text evidence="2">The sequence shown here is derived from an EMBL/GenBank/DDBJ whole genome shotgun (WGS) entry which is preliminary data.</text>
</comment>
<evidence type="ECO:0000313" key="2">
    <source>
        <dbReference type="EMBL" id="KPL51401.1"/>
    </source>
</evidence>
<dbReference type="AlphaFoldDB" id="A0A0N8GEF8"/>
<proteinExistence type="predicted"/>
<reference evidence="2 3" key="2">
    <citation type="submission" date="2015-10" db="EMBL/GenBank/DDBJ databases">
        <title>Draft Genome Sequence of Prosthecomicrobium hirschii ATCC 27832.</title>
        <authorList>
            <person name="Daniel J."/>
            <person name="Givan S.A."/>
            <person name="Brun Y.V."/>
            <person name="Brown P.J."/>
        </authorList>
    </citation>
    <scope>NUCLEOTIDE SEQUENCE [LARGE SCALE GENOMIC DNA]</scope>
    <source>
        <strain evidence="2 3">16</strain>
    </source>
</reference>
<dbReference type="Proteomes" id="UP000048984">
    <property type="component" value="Unassembled WGS sequence"/>
</dbReference>
<feature type="region of interest" description="Disordered" evidence="1">
    <location>
        <begin position="1"/>
        <end position="27"/>
    </location>
</feature>
<feature type="region of interest" description="Disordered" evidence="1">
    <location>
        <begin position="268"/>
        <end position="296"/>
    </location>
</feature>